<accession>A0A5K8A347</accession>
<dbReference type="AlphaFoldDB" id="A0A5K8A347"/>
<proteinExistence type="predicted"/>
<name>A0A5K8A347_9BACT</name>
<sequence length="174" mass="20987">MIIDRPKSHFIFVLPTDHVNRHYNYIQYNNKPLTNREYLKYWGKWIIFGNPEELAALAKRLDFYVEKKRIPAVKYDRKEIPEFEFGQCVMCVYCDVRQRTSVWTILSNLGIKDKAWVYEKETVDRWRPGGYLLETWISSRKMDEEMAQKVRNDAENTFKQMFENENAVFRGIVQ</sequence>
<organism evidence="1 2">
    <name type="scientific">Desulfosarcina ovata subsp. ovata</name>
    <dbReference type="NCBI Taxonomy" id="2752305"/>
    <lineage>
        <taxon>Bacteria</taxon>
        <taxon>Pseudomonadati</taxon>
        <taxon>Thermodesulfobacteriota</taxon>
        <taxon>Desulfobacteria</taxon>
        <taxon>Desulfobacterales</taxon>
        <taxon>Desulfosarcinaceae</taxon>
        <taxon>Desulfosarcina</taxon>
    </lineage>
</organism>
<evidence type="ECO:0000313" key="1">
    <source>
        <dbReference type="EMBL" id="BBO86871.1"/>
    </source>
</evidence>
<gene>
    <name evidence="1" type="ORF">DSCOOX_00510</name>
</gene>
<keyword evidence="2" id="KW-1185">Reference proteome</keyword>
<evidence type="ECO:0000313" key="2">
    <source>
        <dbReference type="Proteomes" id="UP000422108"/>
    </source>
</evidence>
<dbReference type="EMBL" id="AP021879">
    <property type="protein sequence ID" value="BBO86871.1"/>
    <property type="molecule type" value="Genomic_DNA"/>
</dbReference>
<dbReference type="RefSeq" id="WP_155308374.1">
    <property type="nucleotide sequence ID" value="NZ_AP021879.1"/>
</dbReference>
<reference evidence="1 2" key="1">
    <citation type="submission" date="2019-11" db="EMBL/GenBank/DDBJ databases">
        <title>Comparative genomics of hydrocarbon-degrading Desulfosarcina strains.</title>
        <authorList>
            <person name="Watanabe M."/>
            <person name="Kojima H."/>
            <person name="Fukui M."/>
        </authorList>
    </citation>
    <scope>NUCLEOTIDE SEQUENCE [LARGE SCALE GENOMIC DNA]</scope>
    <source>
        <strain evidence="2">oXyS1</strain>
    </source>
</reference>
<protein>
    <submittedName>
        <fullName evidence="1">Uncharacterized protein</fullName>
    </submittedName>
</protein>
<dbReference type="Proteomes" id="UP000422108">
    <property type="component" value="Chromosome"/>
</dbReference>